<keyword evidence="5" id="KW-1185">Reference proteome</keyword>
<protein>
    <submittedName>
        <fullName evidence="4">Putative transcriptional regulator</fullName>
    </submittedName>
</protein>
<dbReference type="RefSeq" id="WP_014829377.1">
    <property type="nucleotide sequence ID" value="NC_018068.1"/>
</dbReference>
<dbReference type="PANTHER" id="PTHR46558:SF11">
    <property type="entry name" value="HTH-TYPE TRANSCRIPTIONAL REGULATOR XRE"/>
    <property type="match status" value="1"/>
</dbReference>
<evidence type="ECO:0000313" key="4">
    <source>
        <dbReference type="EMBL" id="AFM43396.1"/>
    </source>
</evidence>
<dbReference type="SMART" id="SM00530">
    <property type="entry name" value="HTH_XRE"/>
    <property type="match status" value="1"/>
</dbReference>
<evidence type="ECO:0000256" key="2">
    <source>
        <dbReference type="SAM" id="MobiDB-lite"/>
    </source>
</evidence>
<dbReference type="GO" id="GO:0003677">
    <property type="term" value="F:DNA binding"/>
    <property type="evidence" value="ECO:0007669"/>
    <property type="project" value="UniProtKB-KW"/>
</dbReference>
<evidence type="ECO:0000313" key="5">
    <source>
        <dbReference type="Proteomes" id="UP000002892"/>
    </source>
</evidence>
<keyword evidence="1" id="KW-0238">DNA-binding</keyword>
<dbReference type="PANTHER" id="PTHR46558">
    <property type="entry name" value="TRACRIPTIONAL REGULATORY PROTEIN-RELATED-RELATED"/>
    <property type="match status" value="1"/>
</dbReference>
<dbReference type="OrthoDB" id="1766270at2"/>
<dbReference type="EMBL" id="CP003639">
    <property type="protein sequence ID" value="AFM43396.1"/>
    <property type="molecule type" value="Genomic_DNA"/>
</dbReference>
<dbReference type="STRING" id="646529.Desaci_4557"/>
<dbReference type="InterPro" id="IPR001387">
    <property type="entry name" value="Cro/C1-type_HTH"/>
</dbReference>
<feature type="domain" description="HTH cro/C1-type" evidence="3">
    <location>
        <begin position="49"/>
        <end position="92"/>
    </location>
</feature>
<feature type="compositionally biased region" description="Basic residues" evidence="2">
    <location>
        <begin position="1"/>
        <end position="11"/>
    </location>
</feature>
<feature type="region of interest" description="Disordered" evidence="2">
    <location>
        <begin position="1"/>
        <end position="26"/>
    </location>
</feature>
<dbReference type="eggNOG" id="COG1396">
    <property type="taxonomic scope" value="Bacteria"/>
</dbReference>
<name>I4DC72_DESAJ</name>
<dbReference type="HOGENOM" id="CLU_1198219_0_0_9"/>
<dbReference type="Pfam" id="PF01381">
    <property type="entry name" value="HTH_3"/>
    <property type="match status" value="1"/>
</dbReference>
<accession>I4DC72</accession>
<dbReference type="SUPFAM" id="SSF47413">
    <property type="entry name" value="lambda repressor-like DNA-binding domains"/>
    <property type="match status" value="1"/>
</dbReference>
<gene>
    <name evidence="4" type="ordered locus">Desaci_4557</name>
</gene>
<dbReference type="CDD" id="cd00093">
    <property type="entry name" value="HTH_XRE"/>
    <property type="match status" value="1"/>
</dbReference>
<dbReference type="KEGG" id="dai:Desaci_4557"/>
<dbReference type="Gene3D" id="1.10.260.40">
    <property type="entry name" value="lambda repressor-like DNA-binding domains"/>
    <property type="match status" value="1"/>
</dbReference>
<organism evidence="4 5">
    <name type="scientific">Desulfosporosinus acidiphilus (strain DSM 22704 / JCM 16185 / SJ4)</name>
    <dbReference type="NCBI Taxonomy" id="646529"/>
    <lineage>
        <taxon>Bacteria</taxon>
        <taxon>Bacillati</taxon>
        <taxon>Bacillota</taxon>
        <taxon>Clostridia</taxon>
        <taxon>Eubacteriales</taxon>
        <taxon>Desulfitobacteriaceae</taxon>
        <taxon>Desulfosporosinus</taxon>
    </lineage>
</organism>
<sequence>MEKKTRQKRAIHHVDPQQISEAVGSDKEKTKLSFSMKLNELLNDKETAQEDLAKKTGLSMSSISTYRNGKAEPKITAFNEIAKVLDVSTDYLLGKTTIESRDEDMQISCKYTGLSEPAIKIIQNLGNEIDSYYYDTLGFKPPLLKILNTLYEEGVIAELTKAIGRCLYQIIVRDNYGADRVLSIEEKQRIMLPAIGYLNKEIADEINKVMDTLRHDLTGYYYGFVNPEDLK</sequence>
<dbReference type="Proteomes" id="UP000002892">
    <property type="component" value="Chromosome"/>
</dbReference>
<dbReference type="AlphaFoldDB" id="I4DC72"/>
<proteinExistence type="predicted"/>
<evidence type="ECO:0000256" key="1">
    <source>
        <dbReference type="ARBA" id="ARBA00023125"/>
    </source>
</evidence>
<dbReference type="PROSITE" id="PS50943">
    <property type="entry name" value="HTH_CROC1"/>
    <property type="match status" value="1"/>
</dbReference>
<dbReference type="InterPro" id="IPR010982">
    <property type="entry name" value="Lambda_DNA-bd_dom_sf"/>
</dbReference>
<evidence type="ECO:0000259" key="3">
    <source>
        <dbReference type="PROSITE" id="PS50943"/>
    </source>
</evidence>
<reference evidence="4 5" key="1">
    <citation type="journal article" date="2012" name="J. Bacteriol.">
        <title>Complete genome sequences of Desulfosporosinus orientis DSM765T, Desulfosporosinus youngiae DSM17734T, Desulfosporosinus meridiei DSM13257T, and Desulfosporosinus acidiphilus DSM22704T.</title>
        <authorList>
            <person name="Pester M."/>
            <person name="Brambilla E."/>
            <person name="Alazard D."/>
            <person name="Rattei T."/>
            <person name="Weinmaier T."/>
            <person name="Han J."/>
            <person name="Lucas S."/>
            <person name="Lapidus A."/>
            <person name="Cheng J.F."/>
            <person name="Goodwin L."/>
            <person name="Pitluck S."/>
            <person name="Peters L."/>
            <person name="Ovchinnikova G."/>
            <person name="Teshima H."/>
            <person name="Detter J.C."/>
            <person name="Han C.S."/>
            <person name="Tapia R."/>
            <person name="Land M.L."/>
            <person name="Hauser L."/>
            <person name="Kyrpides N.C."/>
            <person name="Ivanova N.N."/>
            <person name="Pagani I."/>
            <person name="Huntmann M."/>
            <person name="Wei C.L."/>
            <person name="Davenport K.W."/>
            <person name="Daligault H."/>
            <person name="Chain P.S."/>
            <person name="Chen A."/>
            <person name="Mavromatis K."/>
            <person name="Markowitz V."/>
            <person name="Szeto E."/>
            <person name="Mikhailova N."/>
            <person name="Pati A."/>
            <person name="Wagner M."/>
            <person name="Woyke T."/>
            <person name="Ollivier B."/>
            <person name="Klenk H.P."/>
            <person name="Spring S."/>
            <person name="Loy A."/>
        </authorList>
    </citation>
    <scope>NUCLEOTIDE SEQUENCE [LARGE SCALE GENOMIC DNA]</scope>
    <source>
        <strain evidence="5">DSM 22704 / JCM 16185 / SJ4</strain>
    </source>
</reference>